<evidence type="ECO:0000313" key="10">
    <source>
        <dbReference type="Proteomes" id="UP001075354"/>
    </source>
</evidence>
<dbReference type="SMART" id="SM00014">
    <property type="entry name" value="acidPPc"/>
    <property type="match status" value="1"/>
</dbReference>
<evidence type="ECO:0000256" key="3">
    <source>
        <dbReference type="ARBA" id="ARBA00022692"/>
    </source>
</evidence>
<dbReference type="GO" id="GO:0006644">
    <property type="term" value="P:phospholipid metabolic process"/>
    <property type="evidence" value="ECO:0007669"/>
    <property type="project" value="InterPro"/>
</dbReference>
<name>A0AAV7X939_9NEOP</name>
<dbReference type="Pfam" id="PF01569">
    <property type="entry name" value="PAP2"/>
    <property type="match status" value="1"/>
</dbReference>
<keyword evidence="4 7" id="KW-1133">Transmembrane helix</keyword>
<dbReference type="Gene3D" id="1.20.144.10">
    <property type="entry name" value="Phosphatidic acid phosphatase type 2/haloperoxidase"/>
    <property type="match status" value="1"/>
</dbReference>
<dbReference type="CDD" id="cd03390">
    <property type="entry name" value="PAP2_containing_1_like"/>
    <property type="match status" value="1"/>
</dbReference>
<evidence type="ECO:0000256" key="6">
    <source>
        <dbReference type="SAM" id="MobiDB-lite"/>
    </source>
</evidence>
<gene>
    <name evidence="9" type="ORF">ONE63_002882</name>
</gene>
<reference evidence="9" key="1">
    <citation type="submission" date="2022-12" db="EMBL/GenBank/DDBJ databases">
        <title>Chromosome-level genome assembly of the bean flower thrips Megalurothrips usitatus.</title>
        <authorList>
            <person name="Ma L."/>
            <person name="Liu Q."/>
            <person name="Li H."/>
            <person name="Cai W."/>
        </authorList>
    </citation>
    <scope>NUCLEOTIDE SEQUENCE</scope>
    <source>
        <strain evidence="9">Cailab_2022a</strain>
    </source>
</reference>
<evidence type="ECO:0000256" key="2">
    <source>
        <dbReference type="ARBA" id="ARBA00008816"/>
    </source>
</evidence>
<comment type="similarity">
    <text evidence="2">Belongs to the PA-phosphatase related phosphoesterase family.</text>
</comment>
<feature type="transmembrane region" description="Helical" evidence="7">
    <location>
        <begin position="50"/>
        <end position="71"/>
    </location>
</feature>
<evidence type="ECO:0000313" key="9">
    <source>
        <dbReference type="EMBL" id="KAJ1521192.1"/>
    </source>
</evidence>
<dbReference type="AlphaFoldDB" id="A0AAV7X939"/>
<evidence type="ECO:0000259" key="8">
    <source>
        <dbReference type="SMART" id="SM00014"/>
    </source>
</evidence>
<dbReference type="PANTHER" id="PTHR10165">
    <property type="entry name" value="LIPID PHOSPHATE PHOSPHATASE"/>
    <property type="match status" value="1"/>
</dbReference>
<keyword evidence="3 7" id="KW-0812">Transmembrane</keyword>
<comment type="subcellular location">
    <subcellularLocation>
        <location evidence="1">Membrane</location>
        <topology evidence="1">Multi-pass membrane protein</topology>
    </subcellularLocation>
</comment>
<keyword evidence="10" id="KW-1185">Reference proteome</keyword>
<dbReference type="PANTHER" id="PTHR10165:SF35">
    <property type="entry name" value="RE23632P"/>
    <property type="match status" value="1"/>
</dbReference>
<dbReference type="GO" id="GO:0008195">
    <property type="term" value="F:phosphatidate phosphatase activity"/>
    <property type="evidence" value="ECO:0007669"/>
    <property type="project" value="TreeGrafter"/>
</dbReference>
<feature type="region of interest" description="Disordered" evidence="6">
    <location>
        <begin position="230"/>
        <end position="250"/>
    </location>
</feature>
<protein>
    <recommendedName>
        <fullName evidence="8">Phosphatidic acid phosphatase type 2/haloperoxidase domain-containing protein</fullName>
    </recommendedName>
</protein>
<evidence type="ECO:0000256" key="5">
    <source>
        <dbReference type="ARBA" id="ARBA00023136"/>
    </source>
</evidence>
<comment type="caution">
    <text evidence="9">The sequence shown here is derived from an EMBL/GenBank/DDBJ whole genome shotgun (WGS) entry which is preliminary data.</text>
</comment>
<feature type="domain" description="Phosphatidic acid phosphatase type 2/haloperoxidase" evidence="8">
    <location>
        <begin position="82"/>
        <end position="220"/>
    </location>
</feature>
<dbReference type="Proteomes" id="UP001075354">
    <property type="component" value="Chromosome 13"/>
</dbReference>
<keyword evidence="5 7" id="KW-0472">Membrane</keyword>
<dbReference type="GO" id="GO:0046839">
    <property type="term" value="P:phospholipid dephosphorylation"/>
    <property type="evidence" value="ECO:0007669"/>
    <property type="project" value="TreeGrafter"/>
</dbReference>
<accession>A0AAV7X939</accession>
<dbReference type="EMBL" id="JAPTSV010000013">
    <property type="protein sequence ID" value="KAJ1521192.1"/>
    <property type="molecule type" value="Genomic_DNA"/>
</dbReference>
<dbReference type="GO" id="GO:0016020">
    <property type="term" value="C:membrane"/>
    <property type="evidence" value="ECO:0007669"/>
    <property type="project" value="UniProtKB-SubCell"/>
</dbReference>
<feature type="transmembrane region" description="Helical" evidence="7">
    <location>
        <begin position="177"/>
        <end position="195"/>
    </location>
</feature>
<dbReference type="SUPFAM" id="SSF48317">
    <property type="entry name" value="Acid phosphatase/Vanadium-dependent haloperoxidase"/>
    <property type="match status" value="1"/>
</dbReference>
<feature type="compositionally biased region" description="Polar residues" evidence="6">
    <location>
        <begin position="241"/>
        <end position="250"/>
    </location>
</feature>
<feature type="transmembrane region" description="Helical" evidence="7">
    <location>
        <begin position="83"/>
        <end position="103"/>
    </location>
</feature>
<evidence type="ECO:0000256" key="1">
    <source>
        <dbReference type="ARBA" id="ARBA00004141"/>
    </source>
</evidence>
<dbReference type="InterPro" id="IPR043216">
    <property type="entry name" value="PAP-like"/>
</dbReference>
<dbReference type="InterPro" id="IPR000326">
    <property type="entry name" value="PAP2/HPO"/>
</dbReference>
<dbReference type="InterPro" id="IPR036938">
    <property type="entry name" value="PAP2/HPO_sf"/>
</dbReference>
<feature type="transmembrane region" description="Helical" evidence="7">
    <location>
        <begin position="201"/>
        <end position="220"/>
    </location>
</feature>
<sequence length="250" mass="27774">MNTVWTELLVRLALSLVALFLNRVHPFTRKIHPEELWLYKNPRTDSYVTSTTLWVSSLVVPITVVLCVSFVRRKSSDALQGFLACSLACILSALLTNSIKIVVGRPRPDFFWRCFPDGVATSDLECTGDEAIIVEGRKSFPSGHSSWAFAGLGFLSMYLAGKLHTFSSEGKGQALKLIAPLIPFFSALMIALSRTCDYHHHWQDVFCGSVLGFLCAYFSYHHYYPKLSSPNSDQPHVDAPHSTSSGIKAV</sequence>
<feature type="transmembrane region" description="Helical" evidence="7">
    <location>
        <begin position="147"/>
        <end position="165"/>
    </location>
</feature>
<evidence type="ECO:0000256" key="4">
    <source>
        <dbReference type="ARBA" id="ARBA00022989"/>
    </source>
</evidence>
<evidence type="ECO:0000256" key="7">
    <source>
        <dbReference type="SAM" id="Phobius"/>
    </source>
</evidence>
<proteinExistence type="inferred from homology"/>
<organism evidence="9 10">
    <name type="scientific">Megalurothrips usitatus</name>
    <name type="common">bean blossom thrips</name>
    <dbReference type="NCBI Taxonomy" id="439358"/>
    <lineage>
        <taxon>Eukaryota</taxon>
        <taxon>Metazoa</taxon>
        <taxon>Ecdysozoa</taxon>
        <taxon>Arthropoda</taxon>
        <taxon>Hexapoda</taxon>
        <taxon>Insecta</taxon>
        <taxon>Pterygota</taxon>
        <taxon>Neoptera</taxon>
        <taxon>Paraneoptera</taxon>
        <taxon>Thysanoptera</taxon>
        <taxon>Terebrantia</taxon>
        <taxon>Thripoidea</taxon>
        <taxon>Thripidae</taxon>
        <taxon>Megalurothrips</taxon>
    </lineage>
</organism>